<gene>
    <name evidence="1" type="ORF">EVAR_52710_1</name>
</gene>
<keyword evidence="2" id="KW-1185">Reference proteome</keyword>
<dbReference type="EMBL" id="BGZK01001040">
    <property type="protein sequence ID" value="GBP69437.1"/>
    <property type="molecule type" value="Genomic_DNA"/>
</dbReference>
<organism evidence="1 2">
    <name type="scientific">Eumeta variegata</name>
    <name type="common">Bagworm moth</name>
    <name type="synonym">Eumeta japonica</name>
    <dbReference type="NCBI Taxonomy" id="151549"/>
    <lineage>
        <taxon>Eukaryota</taxon>
        <taxon>Metazoa</taxon>
        <taxon>Ecdysozoa</taxon>
        <taxon>Arthropoda</taxon>
        <taxon>Hexapoda</taxon>
        <taxon>Insecta</taxon>
        <taxon>Pterygota</taxon>
        <taxon>Neoptera</taxon>
        <taxon>Endopterygota</taxon>
        <taxon>Lepidoptera</taxon>
        <taxon>Glossata</taxon>
        <taxon>Ditrysia</taxon>
        <taxon>Tineoidea</taxon>
        <taxon>Psychidae</taxon>
        <taxon>Oiketicinae</taxon>
        <taxon>Eumeta</taxon>
    </lineage>
</organism>
<evidence type="ECO:0000313" key="1">
    <source>
        <dbReference type="EMBL" id="GBP69437.1"/>
    </source>
</evidence>
<protein>
    <submittedName>
        <fullName evidence="1">Uncharacterized protein</fullName>
    </submittedName>
</protein>
<dbReference type="AlphaFoldDB" id="A0A4C1Y4H4"/>
<evidence type="ECO:0000313" key="2">
    <source>
        <dbReference type="Proteomes" id="UP000299102"/>
    </source>
</evidence>
<proteinExistence type="predicted"/>
<dbReference type="Proteomes" id="UP000299102">
    <property type="component" value="Unassembled WGS sequence"/>
</dbReference>
<comment type="caution">
    <text evidence="1">The sequence shown here is derived from an EMBL/GenBank/DDBJ whole genome shotgun (WGS) entry which is preliminary data.</text>
</comment>
<reference evidence="1 2" key="1">
    <citation type="journal article" date="2019" name="Commun. Biol.">
        <title>The bagworm genome reveals a unique fibroin gene that provides high tensile strength.</title>
        <authorList>
            <person name="Kono N."/>
            <person name="Nakamura H."/>
            <person name="Ohtoshi R."/>
            <person name="Tomita M."/>
            <person name="Numata K."/>
            <person name="Arakawa K."/>
        </authorList>
    </citation>
    <scope>NUCLEOTIDE SEQUENCE [LARGE SCALE GENOMIC DNA]</scope>
</reference>
<sequence>MILPLCLFDRRLELEKKKRFIFLSSNPICPTTPKEVSLEKKTKCATTRPALSFGGFDLQLQLLFSEPQALSIDQRRLTDASAGGGIRETAIKLTFWRIGGTLLTRGRVKTETRAVNKSTKYTHRNRYIVLDSETKQYTQEAQNSSGCYSVAIGRLRSSALEHPFSLACYCVAVFLRAAFRSVGLRACTSVWVAAQCPSRSDSYATFALVSVIYSGYPAVCTPSPRTVSAPRERSRRFTLQIPIAILVILRILHA</sequence>
<name>A0A4C1Y4H4_EUMVA</name>
<accession>A0A4C1Y4H4</accession>